<reference evidence="1 2" key="1">
    <citation type="submission" date="2020-08" db="EMBL/GenBank/DDBJ databases">
        <title>Sphingobacterium sp. DN00404 isolated from aquaculture water.</title>
        <authorList>
            <person name="Zhang M."/>
        </authorList>
    </citation>
    <scope>NUCLEOTIDE SEQUENCE [LARGE SCALE GENOMIC DNA]</scope>
    <source>
        <strain evidence="1 2">KCTC 32294</strain>
    </source>
</reference>
<keyword evidence="2" id="KW-1185">Reference proteome</keyword>
<protein>
    <recommendedName>
        <fullName evidence="3">Thiopeptide-type bacteriocin biosynthesis domain-containing protein</fullName>
    </recommendedName>
</protein>
<proteinExistence type="predicted"/>
<name>A0ABR7XZF2_9SPHI</name>
<sequence>MKMNKPYPSCFAIYYTRQGWSNLLKNCIDPLIQQREKEGSRNDFALYFSDDQGEHIRLELYTNAMVHDKEACLVASIEKFLHVHPTRRREKPLPLRHSFFIDLPNNMVYTNCFKPVIPPTTGFNPVEVIRFRTVISTMILEGFAENEVEQDSLFNFYLCVQMVSLSVFGGELDTAADALLSEFNRMASRLSVAECSRIEYEADQLIKSNLDDLNDLLTVAKQGVLTTDTEWLAAWYQICGELGGTRDPLRLFNDIGMFIRQHINFREAKWNVLCMAVINRMLSEKNNIIHYKLKKISV</sequence>
<organism evidence="1 2">
    <name type="scientific">Sphingobacterium arenae</name>
    <dbReference type="NCBI Taxonomy" id="1280598"/>
    <lineage>
        <taxon>Bacteria</taxon>
        <taxon>Pseudomonadati</taxon>
        <taxon>Bacteroidota</taxon>
        <taxon>Sphingobacteriia</taxon>
        <taxon>Sphingobacteriales</taxon>
        <taxon>Sphingobacteriaceae</taxon>
        <taxon>Sphingobacterium</taxon>
    </lineage>
</organism>
<dbReference type="EMBL" id="JACNYK010000001">
    <property type="protein sequence ID" value="MBD1424445.1"/>
    <property type="molecule type" value="Genomic_DNA"/>
</dbReference>
<evidence type="ECO:0008006" key="3">
    <source>
        <dbReference type="Google" id="ProtNLM"/>
    </source>
</evidence>
<evidence type="ECO:0000313" key="2">
    <source>
        <dbReference type="Proteomes" id="UP000606494"/>
    </source>
</evidence>
<evidence type="ECO:0000313" key="1">
    <source>
        <dbReference type="EMBL" id="MBD1424445.1"/>
    </source>
</evidence>
<dbReference type="RefSeq" id="WP_190307586.1">
    <property type="nucleotide sequence ID" value="NZ_JACNYK010000001.1"/>
</dbReference>
<gene>
    <name evidence="1" type="ORF">H8B17_02525</name>
</gene>
<comment type="caution">
    <text evidence="1">The sequence shown here is derived from an EMBL/GenBank/DDBJ whole genome shotgun (WGS) entry which is preliminary data.</text>
</comment>
<dbReference type="Proteomes" id="UP000606494">
    <property type="component" value="Unassembled WGS sequence"/>
</dbReference>
<accession>A0ABR7XZF2</accession>